<evidence type="ECO:0000256" key="6">
    <source>
        <dbReference type="ARBA" id="ARBA00022619"/>
    </source>
</evidence>
<dbReference type="EC" id="2.5.1.9" evidence="4 9"/>
<dbReference type="PANTHER" id="PTHR21098">
    <property type="entry name" value="RIBOFLAVIN SYNTHASE ALPHA CHAIN"/>
    <property type="match status" value="1"/>
</dbReference>
<evidence type="ECO:0000256" key="1">
    <source>
        <dbReference type="ARBA" id="ARBA00000968"/>
    </source>
</evidence>
<keyword evidence="8" id="KW-0677">Repeat</keyword>
<dbReference type="PROSITE" id="PS51177">
    <property type="entry name" value="LUMAZINE_BIND"/>
    <property type="match status" value="2"/>
</dbReference>
<comment type="caution">
    <text evidence="10">The sequence shown here is derived from an EMBL/GenBank/DDBJ whole genome shotgun (WGS) entry which is preliminary data.</text>
</comment>
<dbReference type="STRING" id="163359.A9R16_11730"/>
<keyword evidence="7" id="KW-0808">Transferase</keyword>
<evidence type="ECO:0000256" key="2">
    <source>
        <dbReference type="ARBA" id="ARBA00002803"/>
    </source>
</evidence>
<dbReference type="Proteomes" id="UP000253250">
    <property type="component" value="Unassembled WGS sequence"/>
</dbReference>
<dbReference type="InterPro" id="IPR023366">
    <property type="entry name" value="ATP_synth_asu-like_sf"/>
</dbReference>
<dbReference type="CDD" id="cd00402">
    <property type="entry name" value="Riboflavin_synthase_like"/>
    <property type="match status" value="1"/>
</dbReference>
<name>A0A1C2G1R4_9GAMM</name>
<dbReference type="RefSeq" id="WP_065970301.1">
    <property type="nucleotide sequence ID" value="NZ_CP080624.1"/>
</dbReference>
<evidence type="ECO:0000256" key="8">
    <source>
        <dbReference type="ARBA" id="ARBA00022737"/>
    </source>
</evidence>
<comment type="pathway">
    <text evidence="3">Cofactor biosynthesis; riboflavin biosynthesis; riboflavin from 2-hydroxy-3-oxobutyl phosphate and 5-amino-6-(D-ribitylamino)uracil: step 2/2.</text>
</comment>
<evidence type="ECO:0000256" key="4">
    <source>
        <dbReference type="ARBA" id="ARBA00012827"/>
    </source>
</evidence>
<accession>A0A1C2G1R4</accession>
<dbReference type="InterPro" id="IPR017938">
    <property type="entry name" value="Riboflavin_synthase-like_b-brl"/>
</dbReference>
<dbReference type="OrthoDB" id="9788537at2"/>
<dbReference type="NCBIfam" id="NF006767">
    <property type="entry name" value="PRK09289.1"/>
    <property type="match status" value="1"/>
</dbReference>
<dbReference type="EMBL" id="PSYR01000001">
    <property type="protein sequence ID" value="RCN59047.1"/>
    <property type="molecule type" value="Genomic_DNA"/>
</dbReference>
<dbReference type="Pfam" id="PF00677">
    <property type="entry name" value="Lum_binding"/>
    <property type="match status" value="2"/>
</dbReference>
<keyword evidence="6" id="KW-0686">Riboflavin biosynthesis</keyword>
<dbReference type="GO" id="GO:0009231">
    <property type="term" value="P:riboflavin biosynthetic process"/>
    <property type="evidence" value="ECO:0007669"/>
    <property type="project" value="UniProtKB-KW"/>
</dbReference>
<proteinExistence type="predicted"/>
<dbReference type="NCBIfam" id="TIGR00187">
    <property type="entry name" value="ribE"/>
    <property type="match status" value="1"/>
</dbReference>
<reference evidence="10 11" key="1">
    <citation type="submission" date="2018-02" db="EMBL/GenBank/DDBJ databases">
        <title>Insights into the biology of acidophilic members of the Acidiferrobacteraceae family derived from comparative genomic analyses.</title>
        <authorList>
            <person name="Issotta F."/>
            <person name="Thyssen C."/>
            <person name="Mena C."/>
            <person name="Moya A."/>
            <person name="Bellenberg S."/>
            <person name="Sproer C."/>
            <person name="Covarrubias P.C."/>
            <person name="Sand W."/>
            <person name="Quatrini R."/>
            <person name="Vera M."/>
        </authorList>
    </citation>
    <scope>NUCLEOTIDE SEQUENCE [LARGE SCALE GENOMIC DNA]</scope>
    <source>
        <strain evidence="11">m-1</strain>
    </source>
</reference>
<evidence type="ECO:0000313" key="11">
    <source>
        <dbReference type="Proteomes" id="UP000253250"/>
    </source>
</evidence>
<dbReference type="PANTHER" id="PTHR21098:SF12">
    <property type="entry name" value="RIBOFLAVIN SYNTHASE"/>
    <property type="match status" value="1"/>
</dbReference>
<dbReference type="Gene3D" id="2.40.30.20">
    <property type="match status" value="2"/>
</dbReference>
<protein>
    <recommendedName>
        <fullName evidence="5 9">Riboflavin synthase</fullName>
        <ecNumber evidence="4 9">2.5.1.9</ecNumber>
    </recommendedName>
</protein>
<organism evidence="10 11">
    <name type="scientific">Acidiferrobacter thiooxydans</name>
    <dbReference type="NCBI Taxonomy" id="163359"/>
    <lineage>
        <taxon>Bacteria</taxon>
        <taxon>Pseudomonadati</taxon>
        <taxon>Pseudomonadota</taxon>
        <taxon>Gammaproteobacteria</taxon>
        <taxon>Acidiferrobacterales</taxon>
        <taxon>Acidiferrobacteraceae</taxon>
        <taxon>Acidiferrobacter</taxon>
    </lineage>
</organism>
<dbReference type="AlphaFoldDB" id="A0A1C2G1R4"/>
<evidence type="ECO:0000256" key="5">
    <source>
        <dbReference type="ARBA" id="ARBA00013950"/>
    </source>
</evidence>
<dbReference type="InterPro" id="IPR026017">
    <property type="entry name" value="Lumazine-bd_dom"/>
</dbReference>
<sequence>MFTGLIQSRGTVVQRVARATGARLTIDAPEWAVNGWVLGESIAVNGVCLTLVEGSASGFCADLSAETLARTALSSLRPGHALNLERALKVGESLGGHLVTGHVDGVATVLRLERDGDGRRLALEIPQALTRYVARKGSLCVDGVSLTVNAIEGTVAHFAIVPHTLSATTLGGLVPDAPVNIEVDLIARYLERLLPEFMGRP</sequence>
<dbReference type="SUPFAM" id="SSF63380">
    <property type="entry name" value="Riboflavin synthase domain-like"/>
    <property type="match status" value="2"/>
</dbReference>
<evidence type="ECO:0000256" key="7">
    <source>
        <dbReference type="ARBA" id="ARBA00022679"/>
    </source>
</evidence>
<gene>
    <name evidence="10" type="ORF">C4900_04725</name>
</gene>
<comment type="function">
    <text evidence="2">Catalyzes the dismutation of two molecules of 6,7-dimethyl-8-ribityllumazine, resulting in the formation of riboflavin and 5-amino-6-(D-ribitylamino)uracil.</text>
</comment>
<dbReference type="PIRSF" id="PIRSF000498">
    <property type="entry name" value="Riboflavin_syn_A"/>
    <property type="match status" value="1"/>
</dbReference>
<keyword evidence="11" id="KW-1185">Reference proteome</keyword>
<dbReference type="GO" id="GO:0004746">
    <property type="term" value="F:riboflavin synthase activity"/>
    <property type="evidence" value="ECO:0007669"/>
    <property type="project" value="UniProtKB-UniRule"/>
</dbReference>
<evidence type="ECO:0000256" key="9">
    <source>
        <dbReference type="NCBIfam" id="TIGR00187"/>
    </source>
</evidence>
<comment type="catalytic activity">
    <reaction evidence="1">
        <text>2 6,7-dimethyl-8-(1-D-ribityl)lumazine + H(+) = 5-amino-6-(D-ribitylamino)uracil + riboflavin</text>
        <dbReference type="Rhea" id="RHEA:20772"/>
        <dbReference type="ChEBI" id="CHEBI:15378"/>
        <dbReference type="ChEBI" id="CHEBI:15934"/>
        <dbReference type="ChEBI" id="CHEBI:57986"/>
        <dbReference type="ChEBI" id="CHEBI:58201"/>
        <dbReference type="EC" id="2.5.1.9"/>
    </reaction>
</comment>
<evidence type="ECO:0000256" key="3">
    <source>
        <dbReference type="ARBA" id="ARBA00004887"/>
    </source>
</evidence>
<dbReference type="InterPro" id="IPR001783">
    <property type="entry name" value="Lumazine-bd"/>
</dbReference>
<dbReference type="FunFam" id="2.40.30.20:FF:000003">
    <property type="entry name" value="Riboflavin synthase, alpha subunit"/>
    <property type="match status" value="1"/>
</dbReference>
<evidence type="ECO:0000313" key="10">
    <source>
        <dbReference type="EMBL" id="RCN59047.1"/>
    </source>
</evidence>